<comment type="caution">
    <text evidence="4">The sequence shown here is derived from an EMBL/GenBank/DDBJ whole genome shotgun (WGS) entry which is preliminary data.</text>
</comment>
<dbReference type="Proteomes" id="UP000681720">
    <property type="component" value="Unassembled WGS sequence"/>
</dbReference>
<feature type="compositionally biased region" description="Polar residues" evidence="1">
    <location>
        <begin position="262"/>
        <end position="271"/>
    </location>
</feature>
<feature type="compositionally biased region" description="Basic and acidic residues" evidence="1">
    <location>
        <begin position="125"/>
        <end position="134"/>
    </location>
</feature>
<dbReference type="GO" id="GO:0005634">
    <property type="term" value="C:nucleus"/>
    <property type="evidence" value="ECO:0007669"/>
    <property type="project" value="TreeGrafter"/>
</dbReference>
<dbReference type="InterPro" id="IPR019406">
    <property type="entry name" value="APLF_PBZ"/>
</dbReference>
<feature type="compositionally biased region" description="Polar residues" evidence="1">
    <location>
        <begin position="138"/>
        <end position="152"/>
    </location>
</feature>
<feature type="compositionally biased region" description="Polar residues" evidence="1">
    <location>
        <begin position="113"/>
        <end position="124"/>
    </location>
</feature>
<dbReference type="Pfam" id="PF10283">
    <property type="entry name" value="zf-CCHH"/>
    <property type="match status" value="2"/>
</dbReference>
<evidence type="ECO:0000313" key="7">
    <source>
        <dbReference type="EMBL" id="CAF3842001.1"/>
    </source>
</evidence>
<name>A0A815X2S4_9BILA</name>
<dbReference type="EMBL" id="CAJOBH010001213">
    <property type="protein sequence ID" value="CAF3842001.1"/>
    <property type="molecule type" value="Genomic_DNA"/>
</dbReference>
<evidence type="ECO:0000259" key="2">
    <source>
        <dbReference type="Pfam" id="PF00498"/>
    </source>
</evidence>
<dbReference type="PANTHER" id="PTHR21315:SF2">
    <property type="entry name" value="APRATAXIN AND PNK-LIKE FACTOR"/>
    <property type="match status" value="1"/>
</dbReference>
<dbReference type="Proteomes" id="UP000681967">
    <property type="component" value="Unassembled WGS sequence"/>
</dbReference>
<sequence>MSTVELIPLDKGNRLILDDTTVITIGRTPNIGCTDKKISRNHAELNIKPNGTLWIKPIHHNPTFYRTKTNQLTTLTKDQEFQLNDNDEIGLLPNEYFYRISIKQKDEQETLIDSSTVTKSSIHQEQAEEEKHIEPSAVSKSPIQQVENSSSYQDKESSRSQSPVKDKSPTSVTKVQPEGGIILHTTRALPAWMSTSSAPETKSPKGRGKGKQTTTPVKASPSPSKYRTYIGRKKSEGVVYDDDDDDEEESNEESAKKVTPPTVDQVSSKVTNPVKRERCPYGKFCYRKNPTHLQENIHPGDPDWNNKENDSNDKKPECPYGTDCYRKNPDHLKEYSHTQKRSTINTAKPRTSKRKGSDDEDDDDGLPNEYDYNDSFLDDEDIDDSARVDRTGVSERDPDRDWKPRKKIRRTGADDDDEDTSTDESEIDLLKNEAAEFVQGSSVNQQRPAKKKARMSMSDEDD</sequence>
<evidence type="ECO:0000259" key="3">
    <source>
        <dbReference type="Pfam" id="PF10283"/>
    </source>
</evidence>
<dbReference type="Proteomes" id="UP000676336">
    <property type="component" value="Unassembled WGS sequence"/>
</dbReference>
<dbReference type="InterPro" id="IPR039253">
    <property type="entry name" value="APLF"/>
</dbReference>
<dbReference type="GO" id="GO:0008408">
    <property type="term" value="F:3'-5' exonuclease activity"/>
    <property type="evidence" value="ECO:0007669"/>
    <property type="project" value="InterPro"/>
</dbReference>
<evidence type="ECO:0000313" key="9">
    <source>
        <dbReference type="EMBL" id="CAF4067837.1"/>
    </source>
</evidence>
<dbReference type="Gene3D" id="2.60.200.20">
    <property type="match status" value="1"/>
</dbReference>
<dbReference type="Pfam" id="PF00498">
    <property type="entry name" value="FHA"/>
    <property type="match status" value="1"/>
</dbReference>
<dbReference type="Proteomes" id="UP000663834">
    <property type="component" value="Unassembled WGS sequence"/>
</dbReference>
<dbReference type="EMBL" id="CAJNOV010018584">
    <property type="protein sequence ID" value="CAF1621576.1"/>
    <property type="molecule type" value="Genomic_DNA"/>
</dbReference>
<dbReference type="GO" id="GO:0003906">
    <property type="term" value="F:DNA-(apurinic or apyrimidinic site) endonuclease activity"/>
    <property type="evidence" value="ECO:0007669"/>
    <property type="project" value="InterPro"/>
</dbReference>
<dbReference type="EMBL" id="CAJNRE010005487">
    <property type="protein sequence ID" value="CAF2045504.1"/>
    <property type="molecule type" value="Genomic_DNA"/>
</dbReference>
<dbReference type="OrthoDB" id="10256774at2759"/>
<accession>A0A815X2S4</accession>
<feature type="compositionally biased region" description="Acidic residues" evidence="1">
    <location>
        <begin position="414"/>
        <end position="427"/>
    </location>
</feature>
<feature type="compositionally biased region" description="Basic and acidic residues" evidence="1">
    <location>
        <begin position="298"/>
        <end position="317"/>
    </location>
</feature>
<feature type="compositionally biased region" description="Basic and acidic residues" evidence="1">
    <location>
        <begin position="324"/>
        <end position="337"/>
    </location>
</feature>
<evidence type="ECO:0000313" key="10">
    <source>
        <dbReference type="Proteomes" id="UP000663834"/>
    </source>
</evidence>
<dbReference type="PANTHER" id="PTHR21315">
    <property type="entry name" value="APRATAXIN AND PNK-LIKE FACTOR-RELATED"/>
    <property type="match status" value="1"/>
</dbReference>
<evidence type="ECO:0000313" key="5">
    <source>
        <dbReference type="EMBL" id="CAF1621576.1"/>
    </source>
</evidence>
<protein>
    <recommendedName>
        <fullName evidence="11">Aprataxin and PNK-like factor</fullName>
    </recommendedName>
</protein>
<dbReference type="InterPro" id="IPR000253">
    <property type="entry name" value="FHA_dom"/>
</dbReference>
<dbReference type="AlphaFoldDB" id="A0A815X2S4"/>
<proteinExistence type="predicted"/>
<feature type="domain" description="FHA" evidence="2">
    <location>
        <begin position="23"/>
        <end position="90"/>
    </location>
</feature>
<gene>
    <name evidence="7" type="ORF">BYL167_LOCUS5340</name>
    <name evidence="5" type="ORF">CJN711_LOCUS38007</name>
    <name evidence="8" type="ORF">GIL414_LOCUS12171</name>
    <name evidence="4" type="ORF">KQP761_LOCUS17477</name>
    <name evidence="6" type="ORF">MBJ925_LOCUS12035</name>
    <name evidence="9" type="ORF">SMN809_LOCUS15569</name>
</gene>
<dbReference type="EMBL" id="CAJNOW010008878">
    <property type="protein sequence ID" value="CAF1548699.1"/>
    <property type="molecule type" value="Genomic_DNA"/>
</dbReference>
<evidence type="ECO:0008006" key="11">
    <source>
        <dbReference type="Google" id="ProtNLM"/>
    </source>
</evidence>
<feature type="compositionally biased region" description="Basic and acidic residues" evidence="1">
    <location>
        <begin position="153"/>
        <end position="168"/>
    </location>
</feature>
<feature type="compositionally biased region" description="Polar residues" evidence="1">
    <location>
        <begin position="211"/>
        <end position="225"/>
    </location>
</feature>
<dbReference type="GO" id="GO:0035861">
    <property type="term" value="C:site of double-strand break"/>
    <property type="evidence" value="ECO:0007669"/>
    <property type="project" value="TreeGrafter"/>
</dbReference>
<evidence type="ECO:0000313" key="6">
    <source>
        <dbReference type="EMBL" id="CAF2045504.1"/>
    </source>
</evidence>
<feature type="region of interest" description="Disordered" evidence="1">
    <location>
        <begin position="113"/>
        <end position="274"/>
    </location>
</feature>
<dbReference type="SUPFAM" id="SSF49879">
    <property type="entry name" value="SMAD/FHA domain"/>
    <property type="match status" value="1"/>
</dbReference>
<dbReference type="EMBL" id="CAJOBI010006731">
    <property type="protein sequence ID" value="CAF4067837.1"/>
    <property type="molecule type" value="Genomic_DNA"/>
</dbReference>
<dbReference type="Proteomes" id="UP000663824">
    <property type="component" value="Unassembled WGS sequence"/>
</dbReference>
<dbReference type="Proteomes" id="UP000663855">
    <property type="component" value="Unassembled WGS sequence"/>
</dbReference>
<evidence type="ECO:0000313" key="4">
    <source>
        <dbReference type="EMBL" id="CAF1548699.1"/>
    </source>
</evidence>
<evidence type="ECO:0000256" key="1">
    <source>
        <dbReference type="SAM" id="MobiDB-lite"/>
    </source>
</evidence>
<dbReference type="EMBL" id="CAJOBJ010004702">
    <property type="protein sequence ID" value="CAF4008517.1"/>
    <property type="molecule type" value="Genomic_DNA"/>
</dbReference>
<reference evidence="4" key="1">
    <citation type="submission" date="2021-02" db="EMBL/GenBank/DDBJ databases">
        <authorList>
            <person name="Nowell W R."/>
        </authorList>
    </citation>
    <scope>NUCLEOTIDE SEQUENCE</scope>
</reference>
<feature type="domain" description="PBZ-type" evidence="3">
    <location>
        <begin position="276"/>
        <end position="301"/>
    </location>
</feature>
<feature type="region of interest" description="Disordered" evidence="1">
    <location>
        <begin position="292"/>
        <end position="462"/>
    </location>
</feature>
<dbReference type="InterPro" id="IPR008984">
    <property type="entry name" value="SMAD_FHA_dom_sf"/>
</dbReference>
<evidence type="ECO:0000313" key="8">
    <source>
        <dbReference type="EMBL" id="CAF4008517.1"/>
    </source>
</evidence>
<feature type="domain" description="PBZ-type" evidence="3">
    <location>
        <begin position="315"/>
        <end position="339"/>
    </location>
</feature>
<feature type="compositionally biased region" description="Basic and acidic residues" evidence="1">
    <location>
        <begin position="384"/>
        <end position="402"/>
    </location>
</feature>
<dbReference type="GO" id="GO:0006302">
    <property type="term" value="P:double-strand break repair"/>
    <property type="evidence" value="ECO:0007669"/>
    <property type="project" value="InterPro"/>
</dbReference>
<feature type="compositionally biased region" description="Acidic residues" evidence="1">
    <location>
        <begin position="239"/>
        <end position="252"/>
    </location>
</feature>
<organism evidence="4 10">
    <name type="scientific">Rotaria magnacalcarata</name>
    <dbReference type="NCBI Taxonomy" id="392030"/>
    <lineage>
        <taxon>Eukaryota</taxon>
        <taxon>Metazoa</taxon>
        <taxon>Spiralia</taxon>
        <taxon>Gnathifera</taxon>
        <taxon>Rotifera</taxon>
        <taxon>Eurotatoria</taxon>
        <taxon>Bdelloidea</taxon>
        <taxon>Philodinida</taxon>
        <taxon>Philodinidae</taxon>
        <taxon>Rotaria</taxon>
    </lineage>
</organism>